<protein>
    <submittedName>
        <fullName evidence="2">Uncharacterized protein</fullName>
    </submittedName>
</protein>
<evidence type="ECO:0000313" key="3">
    <source>
        <dbReference type="Proteomes" id="UP000663845"/>
    </source>
</evidence>
<proteinExistence type="inferred from homology"/>
<name>A0A814WMC0_9BILA</name>
<dbReference type="Gene3D" id="2.40.160.200">
    <property type="entry name" value="LURP1-related"/>
    <property type="match status" value="1"/>
</dbReference>
<dbReference type="AlphaFoldDB" id="A0A814WMC0"/>
<comment type="caution">
    <text evidence="2">The sequence shown here is derived from an EMBL/GenBank/DDBJ whole genome shotgun (WGS) entry which is preliminary data.</text>
</comment>
<dbReference type="InterPro" id="IPR007612">
    <property type="entry name" value="LOR"/>
</dbReference>
<accession>A0A814WMC0</accession>
<dbReference type="SUPFAM" id="SSF54518">
    <property type="entry name" value="Tubby C-terminal domain-like"/>
    <property type="match status" value="1"/>
</dbReference>
<evidence type="ECO:0000256" key="1">
    <source>
        <dbReference type="ARBA" id="ARBA00005437"/>
    </source>
</evidence>
<gene>
    <name evidence="2" type="ORF">JYZ213_LOCUS27181</name>
</gene>
<dbReference type="Proteomes" id="UP000663845">
    <property type="component" value="Unassembled WGS sequence"/>
</dbReference>
<dbReference type="Pfam" id="PF04525">
    <property type="entry name" value="LOR"/>
    <property type="match status" value="1"/>
</dbReference>
<evidence type="ECO:0000313" key="2">
    <source>
        <dbReference type="EMBL" id="CAF1205937.1"/>
    </source>
</evidence>
<dbReference type="EMBL" id="CAJNOG010000374">
    <property type="protein sequence ID" value="CAF1205937.1"/>
    <property type="molecule type" value="Genomic_DNA"/>
</dbReference>
<reference evidence="2" key="1">
    <citation type="submission" date="2021-02" db="EMBL/GenBank/DDBJ databases">
        <authorList>
            <person name="Nowell W R."/>
        </authorList>
    </citation>
    <scope>NUCLEOTIDE SEQUENCE</scope>
</reference>
<organism evidence="2 3">
    <name type="scientific">Adineta steineri</name>
    <dbReference type="NCBI Taxonomy" id="433720"/>
    <lineage>
        <taxon>Eukaryota</taxon>
        <taxon>Metazoa</taxon>
        <taxon>Spiralia</taxon>
        <taxon>Gnathifera</taxon>
        <taxon>Rotifera</taxon>
        <taxon>Eurotatoria</taxon>
        <taxon>Bdelloidea</taxon>
        <taxon>Adinetida</taxon>
        <taxon>Adinetidae</taxon>
        <taxon>Adineta</taxon>
    </lineage>
</organism>
<comment type="similarity">
    <text evidence="1">Belongs to the LOR family.</text>
</comment>
<dbReference type="InterPro" id="IPR025659">
    <property type="entry name" value="Tubby-like_C"/>
</dbReference>
<dbReference type="InterPro" id="IPR038595">
    <property type="entry name" value="LOR_sf"/>
</dbReference>
<sequence>MEESQVKLPNRYIVEDKHFALDSKFVITDETGNMYYTVDSTLFTMGDKLQMYDAGGNELIRIRQENLHLHKTYIIQSVRTDADEMQLASVKRTGLLGQHKLEIIAVDGAYIMEKRGNAFSHEFTLKKGDDVVAIVTKDPSATKSIYWLDVSADRDEYRAFLVALVIVLSCAQRLPGNPLSTPHEGNAKP</sequence>